<dbReference type="InterPro" id="IPR056238">
    <property type="entry name" value="YunG-like"/>
</dbReference>
<dbReference type="Pfam" id="PF24585">
    <property type="entry name" value="YunG"/>
    <property type="match status" value="1"/>
</dbReference>
<keyword evidence="3" id="KW-1185">Reference proteome</keyword>
<sequence>MMSEERDRRSIPLAIDLEMLRPVLRGGWGADTCDPHDVRDWHTGNPARGQCGVTALIIQDLLGGELILGEVLAGDVRVGYHYWNRLADGREVDLTADQFQPPEVVVGGQVQQRPPGPPRRCRQQYEILRDRVFVALYGGRTKQSTQASGTSENGSALPPTAHRTSMTASHGSGSAS</sequence>
<evidence type="ECO:0000313" key="2">
    <source>
        <dbReference type="EMBL" id="GIJ19309.1"/>
    </source>
</evidence>
<organism evidence="2 3">
    <name type="scientific">Micromonospora gifhornensis</name>
    <dbReference type="NCBI Taxonomy" id="84594"/>
    <lineage>
        <taxon>Bacteria</taxon>
        <taxon>Bacillati</taxon>
        <taxon>Actinomycetota</taxon>
        <taxon>Actinomycetes</taxon>
        <taxon>Micromonosporales</taxon>
        <taxon>Micromonosporaceae</taxon>
        <taxon>Micromonospora</taxon>
    </lineage>
</organism>
<gene>
    <name evidence="2" type="ORF">Vgi01_59930</name>
</gene>
<evidence type="ECO:0000313" key="3">
    <source>
        <dbReference type="Proteomes" id="UP000647860"/>
    </source>
</evidence>
<protein>
    <submittedName>
        <fullName evidence="2">Uncharacterized protein</fullName>
    </submittedName>
</protein>
<feature type="compositionally biased region" description="Polar residues" evidence="1">
    <location>
        <begin position="142"/>
        <end position="154"/>
    </location>
</feature>
<evidence type="ECO:0000256" key="1">
    <source>
        <dbReference type="SAM" id="MobiDB-lite"/>
    </source>
</evidence>
<proteinExistence type="predicted"/>
<reference evidence="2 3" key="1">
    <citation type="submission" date="2021-01" db="EMBL/GenBank/DDBJ databases">
        <title>Whole genome shotgun sequence of Verrucosispora gifhornensis NBRC 16317.</title>
        <authorList>
            <person name="Komaki H."/>
            <person name="Tamura T."/>
        </authorList>
    </citation>
    <scope>NUCLEOTIDE SEQUENCE [LARGE SCALE GENOMIC DNA]</scope>
    <source>
        <strain evidence="2 3">NBRC 16317</strain>
    </source>
</reference>
<name>A0ABQ4IN22_9ACTN</name>
<feature type="compositionally biased region" description="Polar residues" evidence="1">
    <location>
        <begin position="162"/>
        <end position="176"/>
    </location>
</feature>
<dbReference type="EMBL" id="BOPA01000078">
    <property type="protein sequence ID" value="GIJ19309.1"/>
    <property type="molecule type" value="Genomic_DNA"/>
</dbReference>
<accession>A0ABQ4IN22</accession>
<dbReference type="Proteomes" id="UP000647860">
    <property type="component" value="Unassembled WGS sequence"/>
</dbReference>
<feature type="region of interest" description="Disordered" evidence="1">
    <location>
        <begin position="142"/>
        <end position="176"/>
    </location>
</feature>
<comment type="caution">
    <text evidence="2">The sequence shown here is derived from an EMBL/GenBank/DDBJ whole genome shotgun (WGS) entry which is preliminary data.</text>
</comment>